<organism evidence="1 2">
    <name type="scientific">Richelia sinica FACHB-800</name>
    <dbReference type="NCBI Taxonomy" id="1357546"/>
    <lineage>
        <taxon>Bacteria</taxon>
        <taxon>Bacillati</taxon>
        <taxon>Cyanobacteriota</taxon>
        <taxon>Cyanophyceae</taxon>
        <taxon>Nostocales</taxon>
        <taxon>Nostocaceae</taxon>
        <taxon>Richelia</taxon>
    </lineage>
</organism>
<gene>
    <name evidence="1" type="ORF">B6N60_03371</name>
</gene>
<dbReference type="KEGG" id="rsin:B6N60_03371"/>
<sequence length="42" mass="4598">MENTIIFGNLTIAYPGVNKDHIAVILTENQSGLTATEHTSPW</sequence>
<dbReference type="Proteomes" id="UP000683511">
    <property type="component" value="Chromosome"/>
</dbReference>
<accession>A0A975T9N7</accession>
<name>A0A975T9N7_9NOST</name>
<dbReference type="EMBL" id="CP021056">
    <property type="protein sequence ID" value="QXE24664.1"/>
    <property type="molecule type" value="Genomic_DNA"/>
</dbReference>
<dbReference type="AlphaFoldDB" id="A0A975T9N7"/>
<proteinExistence type="predicted"/>
<dbReference type="RefSeq" id="WP_256443762.1">
    <property type="nucleotide sequence ID" value="NZ_CP021056.1"/>
</dbReference>
<protein>
    <submittedName>
        <fullName evidence="1">Uncharacterized protein</fullName>
    </submittedName>
</protein>
<evidence type="ECO:0000313" key="2">
    <source>
        <dbReference type="Proteomes" id="UP000683511"/>
    </source>
</evidence>
<reference evidence="1" key="1">
    <citation type="submission" date="2017-04" db="EMBL/GenBank/DDBJ databases">
        <title>Genome deletions in a multicellular cyanobacterial endosymbiont for morphological adaptation in marine diatoms.</title>
        <authorList>
            <person name="Wang Y."/>
            <person name="Gao H."/>
            <person name="Li R."/>
            <person name="Xu X."/>
        </authorList>
    </citation>
    <scope>NUCLEOTIDE SEQUENCE</scope>
    <source>
        <strain evidence="1">FACHB 800</strain>
    </source>
</reference>
<evidence type="ECO:0000313" key="1">
    <source>
        <dbReference type="EMBL" id="QXE24664.1"/>
    </source>
</evidence>
<keyword evidence="2" id="KW-1185">Reference proteome</keyword>